<dbReference type="InterPro" id="IPR001279">
    <property type="entry name" value="Metallo-B-lactamas"/>
</dbReference>
<dbReference type="AlphaFoldDB" id="A0A931FRZ4"/>
<evidence type="ECO:0000313" key="4">
    <source>
        <dbReference type="Proteomes" id="UP000599312"/>
    </source>
</evidence>
<feature type="domain" description="Metallo-beta-lactamase" evidence="2">
    <location>
        <begin position="29"/>
        <end position="162"/>
    </location>
</feature>
<evidence type="ECO:0000313" key="3">
    <source>
        <dbReference type="EMBL" id="MBF9235073.1"/>
    </source>
</evidence>
<dbReference type="EMBL" id="JADQDO010000009">
    <property type="protein sequence ID" value="MBF9235073.1"/>
    <property type="molecule type" value="Genomic_DNA"/>
</dbReference>
<accession>A0A931FRZ4</accession>
<keyword evidence="3" id="KW-0378">Hydrolase</keyword>
<dbReference type="Gene3D" id="3.60.15.10">
    <property type="entry name" value="Ribonuclease Z/Hydroxyacylglutathione hydrolase-like"/>
    <property type="match status" value="1"/>
</dbReference>
<dbReference type="SUPFAM" id="SSF56281">
    <property type="entry name" value="Metallo-hydrolase/oxidoreductase"/>
    <property type="match status" value="1"/>
</dbReference>
<organism evidence="3 4">
    <name type="scientific">Microvirga alba</name>
    <dbReference type="NCBI Taxonomy" id="2791025"/>
    <lineage>
        <taxon>Bacteria</taxon>
        <taxon>Pseudomonadati</taxon>
        <taxon>Pseudomonadota</taxon>
        <taxon>Alphaproteobacteria</taxon>
        <taxon>Hyphomicrobiales</taxon>
        <taxon>Methylobacteriaceae</taxon>
        <taxon>Microvirga</taxon>
    </lineage>
</organism>
<dbReference type="GO" id="GO:0004521">
    <property type="term" value="F:RNA endonuclease activity"/>
    <property type="evidence" value="ECO:0007669"/>
    <property type="project" value="TreeGrafter"/>
</dbReference>
<dbReference type="GO" id="GO:0004527">
    <property type="term" value="F:exonuclease activity"/>
    <property type="evidence" value="ECO:0007669"/>
    <property type="project" value="UniProtKB-KW"/>
</dbReference>
<evidence type="ECO:0000259" key="2">
    <source>
        <dbReference type="Pfam" id="PF00753"/>
    </source>
</evidence>
<comment type="caution">
    <text evidence="3">The sequence shown here is derived from an EMBL/GenBank/DDBJ whole genome shotgun (WGS) entry which is preliminary data.</text>
</comment>
<name>A0A931FRZ4_9HYPH</name>
<keyword evidence="3" id="KW-0540">Nuclease</keyword>
<dbReference type="InterPro" id="IPR036866">
    <property type="entry name" value="RibonucZ/Hydroxyglut_hydro"/>
</dbReference>
<protein>
    <submittedName>
        <fullName evidence="3">Ligase-associated DNA damage response exonuclease</fullName>
        <ecNumber evidence="3">3.1.-.-</ecNumber>
    </submittedName>
</protein>
<dbReference type="GO" id="GO:0016874">
    <property type="term" value="F:ligase activity"/>
    <property type="evidence" value="ECO:0007669"/>
    <property type="project" value="UniProtKB-KW"/>
</dbReference>
<dbReference type="PANTHER" id="PTHR11203">
    <property type="entry name" value="CLEAVAGE AND POLYADENYLATION SPECIFICITY FACTOR FAMILY MEMBER"/>
    <property type="match status" value="1"/>
</dbReference>
<dbReference type="InterPro" id="IPR026360">
    <property type="entry name" value="Xnuc_lig_assoc"/>
</dbReference>
<keyword evidence="4" id="KW-1185">Reference proteome</keyword>
<proteinExistence type="predicted"/>
<feature type="region of interest" description="Disordered" evidence="1">
    <location>
        <begin position="332"/>
        <end position="351"/>
    </location>
</feature>
<dbReference type="Pfam" id="PF00753">
    <property type="entry name" value="Lactamase_B"/>
    <property type="match status" value="1"/>
</dbReference>
<gene>
    <name evidence="3" type="ORF">I2H38_16995</name>
</gene>
<dbReference type="EC" id="3.1.-.-" evidence="3"/>
<sequence length="351" mass="38388">MALRSTDILTLTPQGLYCPLGDFHIDPVRSVKRALITHGHSDHARAGHQSVLATRETLLIMGERYGKGFAGSTQGAVLGESIRFGDVIVRFTPAGHVLGSAQIVIEAGGTRIVVSGDYKRERDPTCLSYEVVPCDVFITEATFGLPVFRHPAAQDEVRKLLHSVALFPERTHIVGAYALGKAQRVMGMLREEGYDEPIYLHGAMERLTELYKSEGIPLGETPKVAAAERSELAGAIVICPPSSIQDLWSRRFPDPVTCFASGWMRVRARARQRGVELPLVISDHADWDDLCRTIHETGAGEVWVTHGQEDALVHWCRTHGIAARPLHMLGYGDEGEGEEAQPAREEAGGTA</sequence>
<dbReference type="NCBIfam" id="TIGR04122">
    <property type="entry name" value="Xnuc_lig_assoc"/>
    <property type="match status" value="1"/>
</dbReference>
<dbReference type="PANTHER" id="PTHR11203:SF49">
    <property type="entry name" value="BLL1145 PROTEIN"/>
    <property type="match status" value="1"/>
</dbReference>
<dbReference type="Proteomes" id="UP000599312">
    <property type="component" value="Unassembled WGS sequence"/>
</dbReference>
<evidence type="ECO:0000256" key="1">
    <source>
        <dbReference type="SAM" id="MobiDB-lite"/>
    </source>
</evidence>
<keyword evidence="3" id="KW-0436">Ligase</keyword>
<feature type="compositionally biased region" description="Basic and acidic residues" evidence="1">
    <location>
        <begin position="341"/>
        <end position="351"/>
    </location>
</feature>
<dbReference type="RefSeq" id="WP_196273051.1">
    <property type="nucleotide sequence ID" value="NZ_JADQDO010000009.1"/>
</dbReference>
<reference evidence="3" key="1">
    <citation type="submission" date="2020-11" db="EMBL/GenBank/DDBJ databases">
        <authorList>
            <person name="Kim M.K."/>
        </authorList>
    </citation>
    <scope>NUCLEOTIDE SEQUENCE</scope>
    <source>
        <strain evidence="3">BT350</strain>
    </source>
</reference>
<dbReference type="InterPro" id="IPR050698">
    <property type="entry name" value="MBL"/>
</dbReference>
<keyword evidence="3" id="KW-0269">Exonuclease</keyword>